<dbReference type="AlphaFoldDB" id="A0A151Z5B6"/>
<dbReference type="CDD" id="cd02440">
    <property type="entry name" value="AdoMet_MTases"/>
    <property type="match status" value="1"/>
</dbReference>
<dbReference type="InterPro" id="IPR013216">
    <property type="entry name" value="Methyltransf_11"/>
</dbReference>
<dbReference type="GO" id="GO:0032259">
    <property type="term" value="P:methylation"/>
    <property type="evidence" value="ECO:0007669"/>
    <property type="project" value="UniProtKB-KW"/>
</dbReference>
<dbReference type="OrthoDB" id="411785at2759"/>
<keyword evidence="2" id="KW-0489">Methyltransferase</keyword>
<comment type="similarity">
    <text evidence="1">Belongs to the methyltransferase superfamily.</text>
</comment>
<sequence length="223" mass="25744">MSIEDKYGGGAMYWDNRYINNPESFDWYQSYEGLKTIINEQTTHTDNILMVGCGNSLLSEDMANDGYKTILNCDISSVVIEQCKERFSSNKALTYEVQNILQTDYKDSQFDAVIDKGTFDTIMCGDNSQMNAIKMCREIYRILKPGGVYIMISYGRPKDRTYYIEFCNWEIILEPGEIPKSSNTHYIYICRLGQMKMIYPALLESQFKDDDLDSDDSEEDTSD</sequence>
<dbReference type="Proteomes" id="UP000076078">
    <property type="component" value="Unassembled WGS sequence"/>
</dbReference>
<dbReference type="SUPFAM" id="SSF53335">
    <property type="entry name" value="S-adenosyl-L-methionine-dependent methyltransferases"/>
    <property type="match status" value="1"/>
</dbReference>
<protein>
    <recommendedName>
        <fullName evidence="4">Methyltransferase type 11 domain-containing protein</fullName>
    </recommendedName>
</protein>
<dbReference type="InterPro" id="IPR051419">
    <property type="entry name" value="Lys/N-term_MeTrsfase_sf"/>
</dbReference>
<keyword evidence="6" id="KW-1185">Reference proteome</keyword>
<feature type="domain" description="Methyltransferase type 11" evidence="4">
    <location>
        <begin position="49"/>
        <end position="150"/>
    </location>
</feature>
<dbReference type="PANTHER" id="PTHR12176">
    <property type="entry name" value="SAM-DEPENDENT METHYLTRANSFERASE SUPERFAMILY PROTEIN"/>
    <property type="match status" value="1"/>
</dbReference>
<evidence type="ECO:0000256" key="3">
    <source>
        <dbReference type="ARBA" id="ARBA00022679"/>
    </source>
</evidence>
<evidence type="ECO:0000313" key="5">
    <source>
        <dbReference type="EMBL" id="KYQ89160.1"/>
    </source>
</evidence>
<reference evidence="5 6" key="1">
    <citation type="submission" date="2015-12" db="EMBL/GenBank/DDBJ databases">
        <title>Dictyostelia acquired genes for synthesis and detection of signals that induce cell-type specialization by lateral gene transfer from prokaryotes.</title>
        <authorList>
            <person name="Gloeckner G."/>
            <person name="Schaap P."/>
        </authorList>
    </citation>
    <scope>NUCLEOTIDE SEQUENCE [LARGE SCALE GENOMIC DNA]</scope>
    <source>
        <strain evidence="5 6">TK</strain>
    </source>
</reference>
<accession>A0A151Z5B6</accession>
<dbReference type="Pfam" id="PF08241">
    <property type="entry name" value="Methyltransf_11"/>
    <property type="match status" value="1"/>
</dbReference>
<evidence type="ECO:0000313" key="6">
    <source>
        <dbReference type="Proteomes" id="UP000076078"/>
    </source>
</evidence>
<evidence type="ECO:0000256" key="2">
    <source>
        <dbReference type="ARBA" id="ARBA00022603"/>
    </source>
</evidence>
<dbReference type="FunFam" id="3.40.50.150:FF:000217">
    <property type="entry name" value="Methyltransferase protein 13"/>
    <property type="match status" value="1"/>
</dbReference>
<dbReference type="InterPro" id="IPR029063">
    <property type="entry name" value="SAM-dependent_MTases_sf"/>
</dbReference>
<dbReference type="PANTHER" id="PTHR12176:SF79">
    <property type="entry name" value="METHYLTRANSFERASE TYPE 11 DOMAIN-CONTAINING PROTEIN"/>
    <property type="match status" value="1"/>
</dbReference>
<dbReference type="Gene3D" id="3.40.50.150">
    <property type="entry name" value="Vaccinia Virus protein VP39"/>
    <property type="match status" value="1"/>
</dbReference>
<evidence type="ECO:0000256" key="1">
    <source>
        <dbReference type="ARBA" id="ARBA00008361"/>
    </source>
</evidence>
<proteinExistence type="inferred from homology"/>
<keyword evidence="3" id="KW-0808">Transferase</keyword>
<name>A0A151Z5B6_TIELA</name>
<dbReference type="OMA" id="VRMPHLS"/>
<dbReference type="GO" id="GO:0008757">
    <property type="term" value="F:S-adenosylmethionine-dependent methyltransferase activity"/>
    <property type="evidence" value="ECO:0007669"/>
    <property type="project" value="InterPro"/>
</dbReference>
<gene>
    <name evidence="5" type="ORF">DLAC_10405</name>
</gene>
<organism evidence="5 6">
    <name type="scientific">Tieghemostelium lacteum</name>
    <name type="common">Slime mold</name>
    <name type="synonym">Dictyostelium lacteum</name>
    <dbReference type="NCBI Taxonomy" id="361077"/>
    <lineage>
        <taxon>Eukaryota</taxon>
        <taxon>Amoebozoa</taxon>
        <taxon>Evosea</taxon>
        <taxon>Eumycetozoa</taxon>
        <taxon>Dictyostelia</taxon>
        <taxon>Dictyosteliales</taxon>
        <taxon>Raperosteliaceae</taxon>
        <taxon>Tieghemostelium</taxon>
    </lineage>
</organism>
<comment type="caution">
    <text evidence="5">The sequence shown here is derived from an EMBL/GenBank/DDBJ whole genome shotgun (WGS) entry which is preliminary data.</text>
</comment>
<dbReference type="EMBL" id="LODT01000042">
    <property type="protein sequence ID" value="KYQ89160.1"/>
    <property type="molecule type" value="Genomic_DNA"/>
</dbReference>
<evidence type="ECO:0000259" key="4">
    <source>
        <dbReference type="Pfam" id="PF08241"/>
    </source>
</evidence>
<dbReference type="InParanoid" id="A0A151Z5B6"/>